<protein>
    <submittedName>
        <fullName evidence="1">Uncharacterized protein</fullName>
    </submittedName>
</protein>
<dbReference type="Proteomes" id="UP000675653">
    <property type="component" value="Unassembled WGS sequence"/>
</dbReference>
<keyword evidence="2" id="KW-1185">Reference proteome</keyword>
<reference evidence="1 2" key="1">
    <citation type="submission" date="2021-04" db="EMBL/GenBank/DDBJ databases">
        <title>Draft Genome of Aeromonas popoffii ID682, isolated from a natural water source in Idaho.</title>
        <authorList>
            <person name="Testerman T."/>
            <person name="Graf J."/>
        </authorList>
    </citation>
    <scope>NUCLEOTIDE SEQUENCE [LARGE SCALE GENOMIC DNA]</scope>
    <source>
        <strain evidence="1 2">ID682</strain>
    </source>
</reference>
<evidence type="ECO:0000313" key="1">
    <source>
        <dbReference type="EMBL" id="MBR7631592.1"/>
    </source>
</evidence>
<dbReference type="EMBL" id="JAGRZL010000110">
    <property type="protein sequence ID" value="MBR7631592.1"/>
    <property type="molecule type" value="Genomic_DNA"/>
</dbReference>
<sequence>MNNKIKMDKLLELFKMLRVILVSEGDGNWIRGVDSIIFSLSPKSISTSSDEEAIRYAESTYKAMFRGNGSFSDFYIWRDDFEERAYENEKLDILKDKIWSEFGCK</sequence>
<comment type="caution">
    <text evidence="1">The sequence shown here is derived from an EMBL/GenBank/DDBJ whole genome shotgun (WGS) entry which is preliminary data.</text>
</comment>
<accession>A0ABS5GWZ1</accession>
<proteinExistence type="predicted"/>
<organism evidence="1 2">
    <name type="scientific">Aeromonas popoffii</name>
    <dbReference type="NCBI Taxonomy" id="70856"/>
    <lineage>
        <taxon>Bacteria</taxon>
        <taxon>Pseudomonadati</taxon>
        <taxon>Pseudomonadota</taxon>
        <taxon>Gammaproteobacteria</taxon>
        <taxon>Aeromonadales</taxon>
        <taxon>Aeromonadaceae</taxon>
        <taxon>Aeromonas</taxon>
    </lineage>
</organism>
<dbReference type="RefSeq" id="WP_212514939.1">
    <property type="nucleotide sequence ID" value="NZ_CAWQDX010000014.1"/>
</dbReference>
<name>A0ABS5GWZ1_9GAMM</name>
<gene>
    <name evidence="1" type="ORF">KAT72_22045</name>
</gene>
<evidence type="ECO:0000313" key="2">
    <source>
        <dbReference type="Proteomes" id="UP000675653"/>
    </source>
</evidence>